<reference evidence="1 2" key="1">
    <citation type="submission" date="2017-12" db="EMBL/GenBank/DDBJ databases">
        <authorList>
            <person name="Pombert J.-F."/>
            <person name="Haag K.L."/>
            <person name="Ebert D."/>
        </authorList>
    </citation>
    <scope>NUCLEOTIDE SEQUENCE [LARGE SCALE GENOMIC DNA]</scope>
    <source>
        <strain evidence="1">FI-OER-3-3</strain>
    </source>
</reference>
<sequence length="69" mass="7453">ADLGHSCSTTVTESSIECNTISRFPSRMASVLRFVPPLAGPHSGIGTGKRGYGVNQVDWTSLATTAWWW</sequence>
<comment type="caution">
    <text evidence="1">The sequence shown here is derived from an EMBL/GenBank/DDBJ whole genome shotgun (WGS) entry which is preliminary data.</text>
</comment>
<protein>
    <submittedName>
        <fullName evidence="1">Uncharacterized protein</fullName>
    </submittedName>
</protein>
<accession>A0A4V2JTQ3</accession>
<evidence type="ECO:0000313" key="1">
    <source>
        <dbReference type="EMBL" id="TBT97151.1"/>
    </source>
</evidence>
<organism evidence="1 2">
    <name type="scientific">Hamiltosporidium tvaerminnensis</name>
    <dbReference type="NCBI Taxonomy" id="1176355"/>
    <lineage>
        <taxon>Eukaryota</taxon>
        <taxon>Fungi</taxon>
        <taxon>Fungi incertae sedis</taxon>
        <taxon>Microsporidia</taxon>
        <taxon>Dubosqiidae</taxon>
        <taxon>Hamiltosporidium</taxon>
    </lineage>
</organism>
<dbReference type="Proteomes" id="UP000292362">
    <property type="component" value="Unassembled WGS sequence"/>
</dbReference>
<feature type="non-terminal residue" evidence="1">
    <location>
        <position position="1"/>
    </location>
</feature>
<proteinExistence type="predicted"/>
<evidence type="ECO:0000313" key="2">
    <source>
        <dbReference type="Proteomes" id="UP000292362"/>
    </source>
</evidence>
<gene>
    <name evidence="1" type="ORF">CWI37_2468p0010</name>
</gene>
<dbReference type="EMBL" id="PITJ01002468">
    <property type="protein sequence ID" value="TBT97151.1"/>
    <property type="molecule type" value="Genomic_DNA"/>
</dbReference>
<dbReference type="AlphaFoldDB" id="A0A4V2JTQ3"/>
<dbReference type="VEuPathDB" id="MicrosporidiaDB:CWI37_2468p0010"/>
<name>A0A4V2JTQ3_9MICR</name>